<dbReference type="PANTHER" id="PTHR42637">
    <property type="entry name" value="TRNA-(MS[2]IO[6]A)-HYDROXYLASE"/>
    <property type="match status" value="1"/>
</dbReference>
<dbReference type="PIRSF" id="PIRSF020736">
    <property type="entry name" value="MiaE"/>
    <property type="match status" value="1"/>
</dbReference>
<keyword evidence="2" id="KW-1185">Reference proteome</keyword>
<name>A0ABT5DZD9_9BACT</name>
<comment type="caution">
    <text evidence="1">The sequence shown here is derived from an EMBL/GenBank/DDBJ whole genome shotgun (WGS) entry which is preliminary data.</text>
</comment>
<accession>A0ABT5DZD9</accession>
<dbReference type="RefSeq" id="WP_272087000.1">
    <property type="nucleotide sequence ID" value="NZ_JAQNDL010000001.1"/>
</dbReference>
<dbReference type="InterPro" id="IPR012347">
    <property type="entry name" value="Ferritin-like"/>
</dbReference>
<protein>
    <submittedName>
        <fullName evidence="1">tRNA-(Ms[2]io[6]A)-hydroxylase</fullName>
    </submittedName>
</protein>
<proteinExistence type="predicted"/>
<dbReference type="InterPro" id="IPR010386">
    <property type="entry name" value="tRNA-Hydrxlase_MiaE"/>
</dbReference>
<dbReference type="EMBL" id="JAQNDL010000001">
    <property type="protein sequence ID" value="MDC0718520.1"/>
    <property type="molecule type" value="Genomic_DNA"/>
</dbReference>
<gene>
    <name evidence="1" type="ORF">POL25_16540</name>
</gene>
<dbReference type="Pfam" id="PF06175">
    <property type="entry name" value="MiaE"/>
    <property type="match status" value="1"/>
</dbReference>
<dbReference type="Proteomes" id="UP001221686">
    <property type="component" value="Unassembled WGS sequence"/>
</dbReference>
<reference evidence="1 2" key="1">
    <citation type="submission" date="2022-11" db="EMBL/GenBank/DDBJ databases">
        <title>Minimal conservation of predation-associated metabolite biosynthetic gene clusters underscores biosynthetic potential of Myxococcota including descriptions for ten novel species: Archangium lansinium sp. nov., Myxococcus landrumus sp. nov., Nannocystis bai.</title>
        <authorList>
            <person name="Ahearne A."/>
            <person name="Stevens C."/>
            <person name="Dowd S."/>
        </authorList>
    </citation>
    <scope>NUCLEOTIDE SEQUENCE [LARGE SCALE GENOMIC DNA]</scope>
    <source>
        <strain evidence="1 2">BB15-2</strain>
    </source>
</reference>
<sequence length="204" mass="22583">MLHLAAPTDQSWAARAREHLPEILLDHAHCEKKAASTALSLIFRYPERPALVVPLSRLAREELAHFEEVVAVMRARGLEFRRQKPSPYAAKLMAAARTHEPMRLLDTLLCCALIEARSCERMRLLAETLEDPGLVKLYRGLLACEARHFHSYVELAREMGLVTEQELAARLEALALHEAEVLAGDPGEPRLHSAVAACATVGAA</sequence>
<dbReference type="CDD" id="cd07910">
    <property type="entry name" value="MiaE"/>
    <property type="match status" value="1"/>
</dbReference>
<evidence type="ECO:0000313" key="1">
    <source>
        <dbReference type="EMBL" id="MDC0718520.1"/>
    </source>
</evidence>
<dbReference type="Gene3D" id="1.20.1260.10">
    <property type="match status" value="1"/>
</dbReference>
<organism evidence="1 2">
    <name type="scientific">Nannocystis bainbridge</name>
    <dbReference type="NCBI Taxonomy" id="2995303"/>
    <lineage>
        <taxon>Bacteria</taxon>
        <taxon>Pseudomonadati</taxon>
        <taxon>Myxococcota</taxon>
        <taxon>Polyangia</taxon>
        <taxon>Nannocystales</taxon>
        <taxon>Nannocystaceae</taxon>
        <taxon>Nannocystis</taxon>
    </lineage>
</organism>
<dbReference type="PANTHER" id="PTHR42637:SF1">
    <property type="entry name" value="TRNA 2-(METHYLSULFANYL)-N(6)-ISOPENTENYLADENOSINE(37) HYDROXYLASE"/>
    <property type="match status" value="1"/>
</dbReference>
<dbReference type="SUPFAM" id="SSF47240">
    <property type="entry name" value="Ferritin-like"/>
    <property type="match status" value="1"/>
</dbReference>
<evidence type="ECO:0000313" key="2">
    <source>
        <dbReference type="Proteomes" id="UP001221686"/>
    </source>
</evidence>
<dbReference type="InterPro" id="IPR009078">
    <property type="entry name" value="Ferritin-like_SF"/>
</dbReference>